<feature type="domain" description="Transcription regulator PadR N-terminal" evidence="2">
    <location>
        <begin position="13"/>
        <end position="87"/>
    </location>
</feature>
<evidence type="ECO:0000313" key="4">
    <source>
        <dbReference type="EMBL" id="GHO93959.1"/>
    </source>
</evidence>
<evidence type="ECO:0000259" key="3">
    <source>
        <dbReference type="Pfam" id="PF10400"/>
    </source>
</evidence>
<dbReference type="PANTHER" id="PTHR43252">
    <property type="entry name" value="TRANSCRIPTIONAL REGULATOR YQJI"/>
    <property type="match status" value="1"/>
</dbReference>
<dbReference type="SUPFAM" id="SSF46785">
    <property type="entry name" value="Winged helix' DNA-binding domain"/>
    <property type="match status" value="1"/>
</dbReference>
<keyword evidence="5" id="KW-1185">Reference proteome</keyword>
<keyword evidence="1" id="KW-0472">Membrane</keyword>
<dbReference type="RefSeq" id="WP_220204722.1">
    <property type="nucleotide sequence ID" value="NZ_BNJK01000001.1"/>
</dbReference>
<sequence length="205" mass="23752">MSRPEAYPITYGVLGLLAFWGPMSGYDIKRLFDHVLAPMWSAAHSQIYNELRRMQDLGWLEMEREEQESRPDRKVYRMTQAGHDALAAWQKQPPAILQLRDELLLKVLFGRFAPPAALEENLRNGIAAHQQRLLQYREIQQYLPVRDTPVQASGRPNPYATEEEEDLYFRLVADFAIVFEKTYLNWLYDALALVSGSLEGHEAEE</sequence>
<protein>
    <recommendedName>
        <fullName evidence="6">PadR family transcriptional regulator</fullName>
    </recommendedName>
</protein>
<dbReference type="EMBL" id="BNJK01000001">
    <property type="protein sequence ID" value="GHO93959.1"/>
    <property type="molecule type" value="Genomic_DNA"/>
</dbReference>
<dbReference type="AlphaFoldDB" id="A0A8J3IEM9"/>
<keyword evidence="1" id="KW-1133">Transmembrane helix</keyword>
<gene>
    <name evidence="4" type="ORF">KSF_040070</name>
</gene>
<dbReference type="InterPro" id="IPR018309">
    <property type="entry name" value="Tscrpt_reg_PadR_C"/>
</dbReference>
<evidence type="ECO:0000259" key="2">
    <source>
        <dbReference type="Pfam" id="PF03551"/>
    </source>
</evidence>
<dbReference type="InterPro" id="IPR036388">
    <property type="entry name" value="WH-like_DNA-bd_sf"/>
</dbReference>
<accession>A0A8J3IEM9</accession>
<dbReference type="InterPro" id="IPR005149">
    <property type="entry name" value="Tscrpt_reg_PadR_N"/>
</dbReference>
<proteinExistence type="predicted"/>
<evidence type="ECO:0000256" key="1">
    <source>
        <dbReference type="SAM" id="Phobius"/>
    </source>
</evidence>
<dbReference type="Gene3D" id="1.10.10.10">
    <property type="entry name" value="Winged helix-like DNA-binding domain superfamily/Winged helix DNA-binding domain"/>
    <property type="match status" value="1"/>
</dbReference>
<feature type="domain" description="Transcription regulator PadR C-terminal" evidence="3">
    <location>
        <begin position="99"/>
        <end position="193"/>
    </location>
</feature>
<dbReference type="Pfam" id="PF10400">
    <property type="entry name" value="Vir_act_alpha_C"/>
    <property type="match status" value="1"/>
</dbReference>
<evidence type="ECO:0000313" key="5">
    <source>
        <dbReference type="Proteomes" id="UP000597444"/>
    </source>
</evidence>
<dbReference type="Pfam" id="PF03551">
    <property type="entry name" value="PadR"/>
    <property type="match status" value="1"/>
</dbReference>
<dbReference type="Gene3D" id="6.10.140.190">
    <property type="match status" value="1"/>
</dbReference>
<feature type="transmembrane region" description="Helical" evidence="1">
    <location>
        <begin position="6"/>
        <end position="23"/>
    </location>
</feature>
<comment type="caution">
    <text evidence="4">The sequence shown here is derived from an EMBL/GenBank/DDBJ whole genome shotgun (WGS) entry which is preliminary data.</text>
</comment>
<organism evidence="4 5">
    <name type="scientific">Reticulibacter mediterranei</name>
    <dbReference type="NCBI Taxonomy" id="2778369"/>
    <lineage>
        <taxon>Bacteria</taxon>
        <taxon>Bacillati</taxon>
        <taxon>Chloroflexota</taxon>
        <taxon>Ktedonobacteria</taxon>
        <taxon>Ktedonobacterales</taxon>
        <taxon>Reticulibacteraceae</taxon>
        <taxon>Reticulibacter</taxon>
    </lineage>
</organism>
<dbReference type="PANTHER" id="PTHR43252:SF6">
    <property type="entry name" value="NEGATIVE TRANSCRIPTION REGULATOR PADR"/>
    <property type="match status" value="1"/>
</dbReference>
<dbReference type="Proteomes" id="UP000597444">
    <property type="component" value="Unassembled WGS sequence"/>
</dbReference>
<evidence type="ECO:0008006" key="6">
    <source>
        <dbReference type="Google" id="ProtNLM"/>
    </source>
</evidence>
<dbReference type="InterPro" id="IPR036390">
    <property type="entry name" value="WH_DNA-bd_sf"/>
</dbReference>
<reference evidence="4" key="1">
    <citation type="submission" date="2020-10" db="EMBL/GenBank/DDBJ databases">
        <title>Taxonomic study of unclassified bacteria belonging to the class Ktedonobacteria.</title>
        <authorList>
            <person name="Yabe S."/>
            <person name="Wang C.M."/>
            <person name="Zheng Y."/>
            <person name="Sakai Y."/>
            <person name="Cavaletti L."/>
            <person name="Monciardini P."/>
            <person name="Donadio S."/>
        </authorList>
    </citation>
    <scope>NUCLEOTIDE SEQUENCE</scope>
    <source>
        <strain evidence="4">ID150040</strain>
    </source>
</reference>
<name>A0A8J3IEM9_9CHLR</name>
<keyword evidence="1" id="KW-0812">Transmembrane</keyword>